<organism evidence="3 4">
    <name type="scientific">Methylobacterium dankookense</name>
    <dbReference type="NCBI Taxonomy" id="560405"/>
    <lineage>
        <taxon>Bacteria</taxon>
        <taxon>Pseudomonadati</taxon>
        <taxon>Pseudomonadota</taxon>
        <taxon>Alphaproteobacteria</taxon>
        <taxon>Hyphomicrobiales</taxon>
        <taxon>Methylobacteriaceae</taxon>
        <taxon>Methylobacterium</taxon>
    </lineage>
</organism>
<dbReference type="EMBL" id="CABFVH010000044">
    <property type="protein sequence ID" value="VUF14978.1"/>
    <property type="molecule type" value="Genomic_DNA"/>
</dbReference>
<protein>
    <submittedName>
        <fullName evidence="3">Uncharacterized protein</fullName>
    </submittedName>
</protein>
<evidence type="ECO:0000313" key="2">
    <source>
        <dbReference type="EMBL" id="GJD56821.1"/>
    </source>
</evidence>
<keyword evidence="5" id="KW-1185">Reference proteome</keyword>
<gene>
    <name evidence="2" type="ORF">IFDJLNFL_2718</name>
    <name evidence="3" type="ORF">MTDSW087_04705</name>
</gene>
<reference evidence="2" key="2">
    <citation type="journal article" date="2021" name="Front. Microbiol.">
        <title>Comprehensive Comparative Genomics and Phenotyping of Methylobacterium Species.</title>
        <authorList>
            <person name="Alessa O."/>
            <person name="Ogura Y."/>
            <person name="Fujitani Y."/>
            <person name="Takami H."/>
            <person name="Hayashi T."/>
            <person name="Sahin N."/>
            <person name="Tani A."/>
        </authorList>
    </citation>
    <scope>NUCLEOTIDE SEQUENCE</scope>
    <source>
        <strain evidence="2">DSM 22415</strain>
    </source>
</reference>
<dbReference type="Proteomes" id="UP000401717">
    <property type="component" value="Unassembled WGS sequence"/>
</dbReference>
<reference evidence="3 4" key="1">
    <citation type="submission" date="2019-06" db="EMBL/GenBank/DDBJ databases">
        <authorList>
            <person name="Rodrigo-Torres L."/>
            <person name="Arahal R. D."/>
            <person name="Lucena T."/>
        </authorList>
    </citation>
    <scope>NUCLEOTIDE SEQUENCE [LARGE SCALE GENOMIC DNA]</scope>
    <source>
        <strain evidence="3 4">SW08-7</strain>
    </source>
</reference>
<evidence type="ECO:0000256" key="1">
    <source>
        <dbReference type="SAM" id="Phobius"/>
    </source>
</evidence>
<dbReference type="Proteomes" id="UP001055303">
    <property type="component" value="Unassembled WGS sequence"/>
</dbReference>
<keyword evidence="1" id="KW-0812">Transmembrane</keyword>
<evidence type="ECO:0000313" key="3">
    <source>
        <dbReference type="EMBL" id="VUF14978.1"/>
    </source>
</evidence>
<name>A0A564G4U9_9HYPH</name>
<proteinExistence type="predicted"/>
<keyword evidence="1" id="KW-1133">Transmembrane helix</keyword>
<reference evidence="2" key="3">
    <citation type="submission" date="2021-08" db="EMBL/GenBank/DDBJ databases">
        <authorList>
            <person name="Tani A."/>
            <person name="Ola A."/>
            <person name="Ogura Y."/>
            <person name="Katsura K."/>
            <person name="Hayashi T."/>
        </authorList>
    </citation>
    <scope>NUCLEOTIDE SEQUENCE</scope>
    <source>
        <strain evidence="2">DSM 22415</strain>
    </source>
</reference>
<sequence>MPGCRKLEPVPTSAIRGERVALARYVRVRARPPRAANDNRRLAAPNLWHWALLVGIAPTIGIVAALSVLL</sequence>
<keyword evidence="1" id="KW-0472">Membrane</keyword>
<dbReference type="AlphaFoldDB" id="A0A564G4U9"/>
<accession>A0A564G4U9</accession>
<feature type="transmembrane region" description="Helical" evidence="1">
    <location>
        <begin position="47"/>
        <end position="69"/>
    </location>
</feature>
<dbReference type="EMBL" id="BPQI01000075">
    <property type="protein sequence ID" value="GJD56821.1"/>
    <property type="molecule type" value="Genomic_DNA"/>
</dbReference>
<evidence type="ECO:0000313" key="5">
    <source>
        <dbReference type="Proteomes" id="UP001055303"/>
    </source>
</evidence>
<evidence type="ECO:0000313" key="4">
    <source>
        <dbReference type="Proteomes" id="UP000401717"/>
    </source>
</evidence>
<dbReference type="RefSeq" id="WP_144767292.1">
    <property type="nucleotide sequence ID" value="NZ_BPQI01000075.1"/>
</dbReference>